<comment type="caution">
    <text evidence="3">The sequence shown here is derived from an EMBL/GenBank/DDBJ whole genome shotgun (WGS) entry which is preliminary data.</text>
</comment>
<dbReference type="NCBIfam" id="TIGR04183">
    <property type="entry name" value="Por_Secre_tail"/>
    <property type="match status" value="1"/>
</dbReference>
<keyword evidence="4" id="KW-1185">Reference proteome</keyword>
<evidence type="ECO:0000313" key="3">
    <source>
        <dbReference type="EMBL" id="MFD2570170.1"/>
    </source>
</evidence>
<feature type="domain" description="Secretion system C-terminal sorting" evidence="1">
    <location>
        <begin position="1323"/>
        <end position="1399"/>
    </location>
</feature>
<feature type="domain" description="Ig-like" evidence="2">
    <location>
        <begin position="756"/>
        <end position="829"/>
    </location>
</feature>
<sequence>MNSSSYRSCQVLLLVLFISLGVVKAQTTLTLSYGDPAADPSLAFDGNVFQVGNMVGDAPIFAKFGGTGTRFFQIESPGEGKTITVTKDGFFSIRPTTSTVIDQSKIKSFTGVVSGSINITVKPLSITTVSANVATDVTPGTEITASYVIGSGRFPSELTANGFKLQLLTSGGTLIGDLINSNDQYSGREQQNASVGGVRYIKGTIPGNTASGSYRVRVVTQGLNADNLTGSQSSLFTVKANMTPAIIPGSVGTGSYCAGSTVSFPFSTTGTFPAGNSFKVQLIDVTGAVLQDLPGISSSSPIRAVLPTWPSNGNYRFRLAATATNVVSATSKINVAALPTMTISGSSTITAGATAPVQLTFTGTPPWSVTYIDNGLTRTATSSVSSTTVTPTFTSSTFYDRAFIRSFRDAGCGAGDSISGYAQITVTQLTITTGTLSGTYCPGTAIPVSFTASGSLPNGAVNQVQISDINGNFQNGLVIGSSTGTNSITAIIPQSITPGTGYRIRVVLQSNNSVNAVASNIIIGRPDAPKVSDVFFCEGTTTTLLSATGVGSFKWYSSSSDPQPLTGAPTPPNDKASIYYVSQTANGCESLRAAINVTPIAVPAAPTISSVSLCQGAQGQFPASISGVSWYTAVTGGTPSAQPPVINSQIIGDQTFYASQTVNGCESLRAAVKATVVAVPTSPTVTAQISICQYATPGSLTAAGTGLSWYGQSGKLIAAPTPNTSTAGAQSYSVSQTEKGCEGPRASISVSIQAAPASPVANSVSLCSGTSAVPLSAKGDNLKWYETNVSSQSLTNAPTPPNDKSSVYYVSQTVNDGCESLRQAVSVTVVALPEAPKVNSVSVCQGAQGQFSASIPGALWYSTPTGGPPSTQPPLLNSQSSGEQTVYVSQTINGCESPRAAVKAIINPNPDVPTVQSVRLCQNTISKPLTAGGVALTWYGQSGKLAGAPTPQTSTSGVQSYSVSQTVNGCESSRSTISVTVLPAPVTPLASSIRYCVEETARPLSATATAGNTIKWYTDSLGGSPRSESPSFFTTEPKVYTFYVTQTDANNCESARFPVVVSVVAPPPAPTVTATQAVCQGARVGPLTASPSTGLSWQGPGIVGSSDTAPTPDTSQPNAFTYSVVQKAGSCTSPAARIIFTVRPMPDRPLVPSTAVFCIGTTATPLSATATGRLTWYTTADRSGTPLTQVIPVTDRASLTTYYVTQKDEFNCESLTREVQVRVSAKATARLTGDGDVYPGDSTAIRIRFTGDGPWTFMDWDGFPRNATDSLYVRWVRPTKNTTYAIKNLVSACGAGDNGNEYTLVVRAPLAIQPLTEPVQLTVYPNPTVSDVSVDWNVPTRQTIEIQLFNAEGKIIRHITRQTNGQLQTELLKLSNQPAGMYYLRLTTPKNGVVTKSVVKE</sequence>
<reference evidence="4" key="1">
    <citation type="journal article" date="2019" name="Int. J. Syst. Evol. Microbiol.">
        <title>The Global Catalogue of Microorganisms (GCM) 10K type strain sequencing project: providing services to taxonomists for standard genome sequencing and annotation.</title>
        <authorList>
            <consortium name="The Broad Institute Genomics Platform"/>
            <consortium name="The Broad Institute Genome Sequencing Center for Infectious Disease"/>
            <person name="Wu L."/>
            <person name="Ma J."/>
        </authorList>
    </citation>
    <scope>NUCLEOTIDE SEQUENCE [LARGE SCALE GENOMIC DNA]</scope>
    <source>
        <strain evidence="4">KCTC 42805</strain>
    </source>
</reference>
<dbReference type="Pfam" id="PF19081">
    <property type="entry name" value="Ig_7"/>
    <property type="match status" value="5"/>
</dbReference>
<gene>
    <name evidence="3" type="ORF">ACFSUS_05960</name>
</gene>
<feature type="domain" description="Ig-like" evidence="2">
    <location>
        <begin position="526"/>
        <end position="598"/>
    </location>
</feature>
<dbReference type="InterPro" id="IPR026444">
    <property type="entry name" value="Secre_tail"/>
</dbReference>
<evidence type="ECO:0000313" key="4">
    <source>
        <dbReference type="Proteomes" id="UP001597469"/>
    </source>
</evidence>
<accession>A0ABW5LZG2</accession>
<dbReference type="Pfam" id="PF18962">
    <property type="entry name" value="Por_Secre_tail"/>
    <property type="match status" value="1"/>
</dbReference>
<dbReference type="InterPro" id="IPR044023">
    <property type="entry name" value="Ig_7"/>
</dbReference>
<organism evidence="3 4">
    <name type="scientific">Spirosoma soli</name>
    <dbReference type="NCBI Taxonomy" id="1770529"/>
    <lineage>
        <taxon>Bacteria</taxon>
        <taxon>Pseudomonadati</taxon>
        <taxon>Bacteroidota</taxon>
        <taxon>Cytophagia</taxon>
        <taxon>Cytophagales</taxon>
        <taxon>Cytophagaceae</taxon>
        <taxon>Spirosoma</taxon>
    </lineage>
</organism>
<evidence type="ECO:0000259" key="2">
    <source>
        <dbReference type="Pfam" id="PF19081"/>
    </source>
</evidence>
<proteinExistence type="predicted"/>
<name>A0ABW5LZG2_9BACT</name>
<dbReference type="EMBL" id="JBHULN010000002">
    <property type="protein sequence ID" value="MFD2570170.1"/>
    <property type="molecule type" value="Genomic_DNA"/>
</dbReference>
<protein>
    <submittedName>
        <fullName evidence="3">T9SS type A sorting domain-containing protein</fullName>
    </submittedName>
</protein>
<feature type="domain" description="Ig-like" evidence="2">
    <location>
        <begin position="603"/>
        <end position="676"/>
    </location>
</feature>
<dbReference type="Proteomes" id="UP001597469">
    <property type="component" value="Unassembled WGS sequence"/>
</dbReference>
<evidence type="ECO:0000259" key="1">
    <source>
        <dbReference type="Pfam" id="PF18962"/>
    </source>
</evidence>
<dbReference type="RefSeq" id="WP_381520443.1">
    <property type="nucleotide sequence ID" value="NZ_JBHULN010000002.1"/>
</dbReference>
<feature type="domain" description="Ig-like" evidence="2">
    <location>
        <begin position="833"/>
        <end position="908"/>
    </location>
</feature>
<feature type="domain" description="Ig-like" evidence="2">
    <location>
        <begin position="985"/>
        <end position="1063"/>
    </location>
</feature>